<sequence length="82" mass="9010">MKLLKLEQPDCRGCVEVGNILNNSEVEYEAIDVVENPEVADRYGVMGLPLTLLVDDKGKTLQRAVGVDRPAIVEMIEKIKGA</sequence>
<evidence type="ECO:0000313" key="1">
    <source>
        <dbReference type="EMBL" id="SNZ10033.1"/>
    </source>
</evidence>
<reference evidence="2" key="1">
    <citation type="submission" date="2017-09" db="EMBL/GenBank/DDBJ databases">
        <authorList>
            <person name="Varghese N."/>
            <person name="Submissions S."/>
        </authorList>
    </citation>
    <scope>NUCLEOTIDE SEQUENCE [LARGE SCALE GENOMIC DNA]</scope>
    <source>
        <strain evidence="2">CGMCC 1.8913</strain>
    </source>
</reference>
<accession>A0A285NM84</accession>
<dbReference type="InterPro" id="IPR036249">
    <property type="entry name" value="Thioredoxin-like_sf"/>
</dbReference>
<dbReference type="CDD" id="cd02947">
    <property type="entry name" value="TRX_family"/>
    <property type="match status" value="1"/>
</dbReference>
<dbReference type="Gene3D" id="3.40.30.10">
    <property type="entry name" value="Glutaredoxin"/>
    <property type="match status" value="1"/>
</dbReference>
<dbReference type="AlphaFoldDB" id="A0A285NM84"/>
<gene>
    <name evidence="1" type="ORF">SAMN05421503_1488</name>
</gene>
<dbReference type="OrthoDB" id="9814618at2"/>
<name>A0A285NM84_9BACI</name>
<dbReference type="Proteomes" id="UP000219356">
    <property type="component" value="Unassembled WGS sequence"/>
</dbReference>
<dbReference type="RefSeq" id="WP_097040778.1">
    <property type="nucleotide sequence ID" value="NZ_OBEK01000002.1"/>
</dbReference>
<protein>
    <submittedName>
        <fullName evidence="1">Thioredoxin 1</fullName>
    </submittedName>
</protein>
<evidence type="ECO:0000313" key="2">
    <source>
        <dbReference type="Proteomes" id="UP000219356"/>
    </source>
</evidence>
<organism evidence="1 2">
    <name type="scientific">Terribacillus aidingensis</name>
    <dbReference type="NCBI Taxonomy" id="586416"/>
    <lineage>
        <taxon>Bacteria</taxon>
        <taxon>Bacillati</taxon>
        <taxon>Bacillota</taxon>
        <taxon>Bacilli</taxon>
        <taxon>Bacillales</taxon>
        <taxon>Bacillaceae</taxon>
        <taxon>Terribacillus</taxon>
    </lineage>
</organism>
<proteinExistence type="predicted"/>
<dbReference type="SUPFAM" id="SSF52833">
    <property type="entry name" value="Thioredoxin-like"/>
    <property type="match status" value="1"/>
</dbReference>
<keyword evidence="2" id="KW-1185">Reference proteome</keyword>
<dbReference type="EMBL" id="OBEK01000002">
    <property type="protein sequence ID" value="SNZ10033.1"/>
    <property type="molecule type" value="Genomic_DNA"/>
</dbReference>